<keyword evidence="1" id="KW-0472">Membrane</keyword>
<dbReference type="Proteomes" id="UP000179786">
    <property type="component" value="Unassembled WGS sequence"/>
</dbReference>
<feature type="transmembrane region" description="Helical" evidence="1">
    <location>
        <begin position="38"/>
        <end position="60"/>
    </location>
</feature>
<sequence length="174" mass="19551">MSIYLRAKHWQLFIVLVGSMFLAQAMMANSIMNSESTNPLVMAIPTFFMAVVFFGWLWSVASACSKQLPPELASSTKPMQFGLVYSLVYLLISSSFFFGSNGQLPGYIVVMHLLAMASIFYALGFTAKQLAKLEQRKNVSFFSYSGPFFLFWFFPIGIWFIQPKVNQLLSGSNA</sequence>
<keyword evidence="1" id="KW-1133">Transmembrane helix</keyword>
<accession>A0A1S1MR31</accession>
<keyword evidence="3" id="KW-1185">Reference proteome</keyword>
<feature type="transmembrane region" description="Helical" evidence="1">
    <location>
        <begin position="12"/>
        <end position="32"/>
    </location>
</feature>
<dbReference type="RefSeq" id="WP_070986960.1">
    <property type="nucleotide sequence ID" value="NZ_MKJU01000031.1"/>
</dbReference>
<keyword evidence="1" id="KW-0812">Transmembrane</keyword>
<dbReference type="EMBL" id="MKJU01000031">
    <property type="protein sequence ID" value="OHU88272.1"/>
    <property type="molecule type" value="Genomic_DNA"/>
</dbReference>
<comment type="caution">
    <text evidence="2">The sequence shown here is derived from an EMBL/GenBank/DDBJ whole genome shotgun (WGS) entry which is preliminary data.</text>
</comment>
<gene>
    <name evidence="2" type="ORF">BET10_19550</name>
</gene>
<evidence type="ECO:0000256" key="1">
    <source>
        <dbReference type="SAM" id="Phobius"/>
    </source>
</evidence>
<dbReference type="AlphaFoldDB" id="A0A1S1MR31"/>
<dbReference type="STRING" id="1859457.BET10_19550"/>
<reference evidence="2 3" key="1">
    <citation type="submission" date="2016-09" db="EMBL/GenBank/DDBJ databases">
        <title>Pseudoalteromonas amylolytica sp. nov., isolated from the surface seawater.</title>
        <authorList>
            <person name="Wu Y.-H."/>
            <person name="Cheng H."/>
            <person name="Jin X.-B."/>
            <person name="Wang C.-S."/>
            <person name="Xu X.-W."/>
        </authorList>
    </citation>
    <scope>NUCLEOTIDE SEQUENCE [LARGE SCALE GENOMIC DNA]</scope>
    <source>
        <strain evidence="2 3">JW1</strain>
    </source>
</reference>
<name>A0A1S1MR31_9GAMM</name>
<organism evidence="2 3">
    <name type="scientific">Pseudoalteromonas amylolytica</name>
    <dbReference type="NCBI Taxonomy" id="1859457"/>
    <lineage>
        <taxon>Bacteria</taxon>
        <taxon>Pseudomonadati</taxon>
        <taxon>Pseudomonadota</taxon>
        <taxon>Gammaproteobacteria</taxon>
        <taxon>Alteromonadales</taxon>
        <taxon>Pseudoalteromonadaceae</taxon>
        <taxon>Pseudoalteromonas</taxon>
    </lineage>
</organism>
<evidence type="ECO:0000313" key="2">
    <source>
        <dbReference type="EMBL" id="OHU88272.1"/>
    </source>
</evidence>
<feature type="transmembrane region" description="Helical" evidence="1">
    <location>
        <begin position="104"/>
        <end position="127"/>
    </location>
</feature>
<evidence type="ECO:0000313" key="3">
    <source>
        <dbReference type="Proteomes" id="UP000179786"/>
    </source>
</evidence>
<feature type="transmembrane region" description="Helical" evidence="1">
    <location>
        <begin position="139"/>
        <end position="161"/>
    </location>
</feature>
<dbReference type="OrthoDB" id="1442756at2"/>
<proteinExistence type="predicted"/>
<feature type="transmembrane region" description="Helical" evidence="1">
    <location>
        <begin position="81"/>
        <end position="98"/>
    </location>
</feature>
<protein>
    <submittedName>
        <fullName evidence="2">Uncharacterized protein</fullName>
    </submittedName>
</protein>